<dbReference type="InterPro" id="IPR000757">
    <property type="entry name" value="Beta-glucanase-like"/>
</dbReference>
<gene>
    <name evidence="10" type="ORF">ACFSKQ_17525</name>
</gene>
<evidence type="ECO:0000259" key="9">
    <source>
        <dbReference type="PROSITE" id="PS51762"/>
    </source>
</evidence>
<dbReference type="InterPro" id="IPR044791">
    <property type="entry name" value="Beta-glucanase/XTH"/>
</dbReference>
<accession>A0ABW5CR47</accession>
<evidence type="ECO:0000256" key="8">
    <source>
        <dbReference type="SAM" id="SignalP"/>
    </source>
</evidence>
<sequence length="268" mass="29293">MTTPRRACAGTAAIAAALASLVLHPGAAASEEMDGDSFLEEFDRLDRSRWYISDGWTNGDHQNCGWSAEEVSVENGRLLLGFSEGEAAGRPFRCGEIQTTARFGYGTYEARIRTPAGSGLNANIFTYIGQVHGRPHDEIDFEFLLKDTSVVQLNVYADGQGGNEYLAELPAASDDGFLDYAFVWEADAITWYIEGEEVYRIDDPAKLPQNNAKIYLSLWGTDTLTDWMGPFTAPQGPVAMEVERVAFTRIGEDCQFEGSVACTAGTGR</sequence>
<dbReference type="Gene3D" id="2.60.120.200">
    <property type="match status" value="1"/>
</dbReference>
<feature type="signal peptide" evidence="8">
    <location>
        <begin position="1"/>
        <end position="29"/>
    </location>
</feature>
<feature type="domain" description="GH16" evidence="9">
    <location>
        <begin position="1"/>
        <end position="253"/>
    </location>
</feature>
<comment type="similarity">
    <text evidence="1">Belongs to the glycosyl hydrolase 16 family.</text>
</comment>
<evidence type="ECO:0000256" key="4">
    <source>
        <dbReference type="ARBA" id="ARBA00023295"/>
    </source>
</evidence>
<dbReference type="InterPro" id="IPR008264">
    <property type="entry name" value="Beta_glucanase"/>
</dbReference>
<proteinExistence type="inferred from homology"/>
<dbReference type="Pfam" id="PF00722">
    <property type="entry name" value="Glyco_hydro_16"/>
    <property type="match status" value="1"/>
</dbReference>
<name>A0ABW5CR47_9HYPH</name>
<evidence type="ECO:0000256" key="3">
    <source>
        <dbReference type="ARBA" id="ARBA00022801"/>
    </source>
</evidence>
<dbReference type="InterPro" id="IPR013320">
    <property type="entry name" value="ConA-like_dom_sf"/>
</dbReference>
<protein>
    <recommendedName>
        <fullName evidence="2">Beta-glucanase</fullName>
    </recommendedName>
    <alternativeName>
        <fullName evidence="7">1,3-1,4-beta-D-glucan 4-glucanohydrolase</fullName>
    </alternativeName>
    <alternativeName>
        <fullName evidence="6">Endo-beta-1,3-1,4 glucanase</fullName>
    </alternativeName>
    <alternativeName>
        <fullName evidence="5">Lichenase</fullName>
    </alternativeName>
</protein>
<evidence type="ECO:0000256" key="5">
    <source>
        <dbReference type="ARBA" id="ARBA00029722"/>
    </source>
</evidence>
<keyword evidence="8" id="KW-0732">Signal</keyword>
<evidence type="ECO:0000256" key="6">
    <source>
        <dbReference type="ARBA" id="ARBA00029771"/>
    </source>
</evidence>
<dbReference type="PROSITE" id="PS51762">
    <property type="entry name" value="GH16_2"/>
    <property type="match status" value="1"/>
</dbReference>
<evidence type="ECO:0000256" key="1">
    <source>
        <dbReference type="ARBA" id="ARBA00006865"/>
    </source>
</evidence>
<organism evidence="10 11">
    <name type="scientific">Aureimonas populi</name>
    <dbReference type="NCBI Taxonomy" id="1701758"/>
    <lineage>
        <taxon>Bacteria</taxon>
        <taxon>Pseudomonadati</taxon>
        <taxon>Pseudomonadota</taxon>
        <taxon>Alphaproteobacteria</taxon>
        <taxon>Hyphomicrobiales</taxon>
        <taxon>Aurantimonadaceae</taxon>
        <taxon>Aureimonas</taxon>
    </lineage>
</organism>
<keyword evidence="4" id="KW-0326">Glycosidase</keyword>
<keyword evidence="11" id="KW-1185">Reference proteome</keyword>
<dbReference type="SUPFAM" id="SSF49899">
    <property type="entry name" value="Concanavalin A-like lectins/glucanases"/>
    <property type="match status" value="1"/>
</dbReference>
<feature type="chain" id="PRO_5046480042" description="Beta-glucanase" evidence="8">
    <location>
        <begin position="30"/>
        <end position="268"/>
    </location>
</feature>
<comment type="caution">
    <text evidence="10">The sequence shown here is derived from an EMBL/GenBank/DDBJ whole genome shotgun (WGS) entry which is preliminary data.</text>
</comment>
<dbReference type="PANTHER" id="PTHR31062">
    <property type="entry name" value="XYLOGLUCAN ENDOTRANSGLUCOSYLASE/HYDROLASE PROTEIN 8-RELATED"/>
    <property type="match status" value="1"/>
</dbReference>
<keyword evidence="3" id="KW-0378">Hydrolase</keyword>
<dbReference type="EMBL" id="JBHUIJ010000028">
    <property type="protein sequence ID" value="MFD2239253.1"/>
    <property type="molecule type" value="Genomic_DNA"/>
</dbReference>
<evidence type="ECO:0000256" key="2">
    <source>
        <dbReference type="ARBA" id="ARBA00014569"/>
    </source>
</evidence>
<dbReference type="RefSeq" id="WP_209738303.1">
    <property type="nucleotide sequence ID" value="NZ_CP072611.1"/>
</dbReference>
<dbReference type="Proteomes" id="UP001597371">
    <property type="component" value="Unassembled WGS sequence"/>
</dbReference>
<evidence type="ECO:0000313" key="10">
    <source>
        <dbReference type="EMBL" id="MFD2239253.1"/>
    </source>
</evidence>
<dbReference type="PRINTS" id="PR00737">
    <property type="entry name" value="GLHYDRLASE16"/>
</dbReference>
<evidence type="ECO:0000313" key="11">
    <source>
        <dbReference type="Proteomes" id="UP001597371"/>
    </source>
</evidence>
<evidence type="ECO:0000256" key="7">
    <source>
        <dbReference type="ARBA" id="ARBA00031665"/>
    </source>
</evidence>
<reference evidence="11" key="1">
    <citation type="journal article" date="2019" name="Int. J. Syst. Evol. Microbiol.">
        <title>The Global Catalogue of Microorganisms (GCM) 10K type strain sequencing project: providing services to taxonomists for standard genome sequencing and annotation.</title>
        <authorList>
            <consortium name="The Broad Institute Genomics Platform"/>
            <consortium name="The Broad Institute Genome Sequencing Center for Infectious Disease"/>
            <person name="Wu L."/>
            <person name="Ma J."/>
        </authorList>
    </citation>
    <scope>NUCLEOTIDE SEQUENCE [LARGE SCALE GENOMIC DNA]</scope>
    <source>
        <strain evidence="11">ZS-35-S2</strain>
    </source>
</reference>